<dbReference type="InterPro" id="IPR006225">
    <property type="entry name" value="PsdUridine_synth_RluC/D"/>
</dbReference>
<dbReference type="CDD" id="cd02869">
    <property type="entry name" value="PseudoU_synth_RluA_like"/>
    <property type="match status" value="1"/>
</dbReference>
<evidence type="ECO:0000313" key="7">
    <source>
        <dbReference type="EMBL" id="XDK33897.1"/>
    </source>
</evidence>
<evidence type="ECO:0000256" key="4">
    <source>
        <dbReference type="PIRSR" id="PIRSR606225-1"/>
    </source>
</evidence>
<dbReference type="PANTHER" id="PTHR21600:SF35">
    <property type="entry name" value="PSEUDOURIDINE SYNTHASE"/>
    <property type="match status" value="1"/>
</dbReference>
<dbReference type="NCBIfam" id="TIGR00005">
    <property type="entry name" value="rluA_subfam"/>
    <property type="match status" value="1"/>
</dbReference>
<dbReference type="InterPro" id="IPR006224">
    <property type="entry name" value="PsdUridine_synth_RluA-like_CS"/>
</dbReference>
<feature type="active site" evidence="4">
    <location>
        <position position="133"/>
    </location>
</feature>
<dbReference type="FunFam" id="3.30.2350.10:FF:000005">
    <property type="entry name" value="Pseudouridine synthase"/>
    <property type="match status" value="1"/>
</dbReference>
<dbReference type="GO" id="GO:0009982">
    <property type="term" value="F:pseudouridine synthase activity"/>
    <property type="evidence" value="ECO:0007669"/>
    <property type="project" value="InterPro"/>
</dbReference>
<accession>A0AB39HR70</accession>
<protein>
    <recommendedName>
        <fullName evidence="5">Pseudouridine synthase</fullName>
        <ecNumber evidence="5">5.4.99.-</ecNumber>
    </recommendedName>
</protein>
<dbReference type="AlphaFoldDB" id="A0AB39HR70"/>
<comment type="function">
    <text evidence="5">Responsible for synthesis of pseudouridine from uracil.</text>
</comment>
<gene>
    <name evidence="7" type="ORF">AB4Y30_05955</name>
</gene>
<evidence type="ECO:0000259" key="6">
    <source>
        <dbReference type="Pfam" id="PF00849"/>
    </source>
</evidence>
<dbReference type="SUPFAM" id="SSF55120">
    <property type="entry name" value="Pseudouridine synthase"/>
    <property type="match status" value="1"/>
</dbReference>
<feature type="domain" description="Pseudouridine synthase RsuA/RluA-like" evidence="6">
    <location>
        <begin position="86"/>
        <end position="236"/>
    </location>
</feature>
<dbReference type="InterPro" id="IPR006145">
    <property type="entry name" value="PsdUridine_synth_RsuA/RluA"/>
</dbReference>
<organism evidence="7">
    <name type="scientific">Ornithinibacillus sp. 4-3</name>
    <dbReference type="NCBI Taxonomy" id="3231488"/>
    <lineage>
        <taxon>Bacteria</taxon>
        <taxon>Bacillati</taxon>
        <taxon>Bacillota</taxon>
        <taxon>Bacilli</taxon>
        <taxon>Bacillales</taxon>
        <taxon>Bacillaceae</taxon>
        <taxon>Ornithinibacillus</taxon>
    </lineage>
</organism>
<dbReference type="PANTHER" id="PTHR21600">
    <property type="entry name" value="MITOCHONDRIAL RNA PSEUDOURIDINE SYNTHASE"/>
    <property type="match status" value="1"/>
</dbReference>
<evidence type="ECO:0000256" key="5">
    <source>
        <dbReference type="RuleBase" id="RU362028"/>
    </source>
</evidence>
<sequence>MRRIIEAAYDGMMLRDYLQKELHFSRRIIKGLTSTPGNIWINNEPQTVRYTLCVGDRLFIQFPPEERGSVLQPEPIPLTMIYEDDDLMIIDKPAGMATLPSSVHRSGTLANGILAYYDKKHLPFTVHIVTRLDRDTSGIVLIAKHQYSHSLLAKALKEGNVMRKYFAGVEGKLLPKQGTINAPIGRDTRSIIKRLVTEEGKTAISHYQVKQEMGSYSLVEIKLETGRTHQIRVHFSYIGHPLAGDDLYGGTRIDIARQALHCSEISFEHPISKKIMHFRSSNPEDIEKLFM</sequence>
<dbReference type="InterPro" id="IPR050188">
    <property type="entry name" value="RluA_PseudoU_synthase"/>
</dbReference>
<dbReference type="GO" id="GO:0140098">
    <property type="term" value="F:catalytic activity, acting on RNA"/>
    <property type="evidence" value="ECO:0007669"/>
    <property type="project" value="UniProtKB-ARBA"/>
</dbReference>
<dbReference type="InterPro" id="IPR020103">
    <property type="entry name" value="PsdUridine_synth_cat_dom_sf"/>
</dbReference>
<dbReference type="Gene3D" id="3.30.2350.10">
    <property type="entry name" value="Pseudouridine synthase"/>
    <property type="match status" value="1"/>
</dbReference>
<dbReference type="GO" id="GO:0003723">
    <property type="term" value="F:RNA binding"/>
    <property type="evidence" value="ECO:0007669"/>
    <property type="project" value="InterPro"/>
</dbReference>
<dbReference type="PROSITE" id="PS01129">
    <property type="entry name" value="PSI_RLU"/>
    <property type="match status" value="1"/>
</dbReference>
<name>A0AB39HR70_9BACI</name>
<evidence type="ECO:0000256" key="1">
    <source>
        <dbReference type="ARBA" id="ARBA00000073"/>
    </source>
</evidence>
<evidence type="ECO:0000256" key="3">
    <source>
        <dbReference type="ARBA" id="ARBA00023235"/>
    </source>
</evidence>
<reference evidence="7" key="1">
    <citation type="submission" date="2024-07" db="EMBL/GenBank/DDBJ databases">
        <title>Halotolerant mesophilic bacterium Ornithinibacillus sp. 4-3, sp. nov., isolated from soil.</title>
        <authorList>
            <person name="Sidarenka A.V."/>
            <person name="Guliayeva D.E."/>
            <person name="Leanovich S.I."/>
            <person name="Hileuskaya K.S."/>
            <person name="Akhremchuk A.E."/>
            <person name="Sikolenko M.A."/>
            <person name="Valentovich L.N."/>
        </authorList>
    </citation>
    <scope>NUCLEOTIDE SEQUENCE</scope>
    <source>
        <strain evidence="7">4-3</strain>
    </source>
</reference>
<dbReference type="Pfam" id="PF00849">
    <property type="entry name" value="PseudoU_synth_2"/>
    <property type="match status" value="1"/>
</dbReference>
<dbReference type="RefSeq" id="WP_368654575.1">
    <property type="nucleotide sequence ID" value="NZ_CP162599.1"/>
</dbReference>
<comment type="similarity">
    <text evidence="2 5">Belongs to the pseudouridine synthase RluA family.</text>
</comment>
<dbReference type="EC" id="5.4.99.-" evidence="5"/>
<dbReference type="EMBL" id="CP162599">
    <property type="protein sequence ID" value="XDK33897.1"/>
    <property type="molecule type" value="Genomic_DNA"/>
</dbReference>
<dbReference type="GO" id="GO:0000455">
    <property type="term" value="P:enzyme-directed rRNA pseudouridine synthesis"/>
    <property type="evidence" value="ECO:0007669"/>
    <property type="project" value="TreeGrafter"/>
</dbReference>
<evidence type="ECO:0000256" key="2">
    <source>
        <dbReference type="ARBA" id="ARBA00010876"/>
    </source>
</evidence>
<keyword evidence="3 5" id="KW-0413">Isomerase</keyword>
<comment type="catalytic activity">
    <reaction evidence="1 5">
        <text>a uridine in RNA = a pseudouridine in RNA</text>
        <dbReference type="Rhea" id="RHEA:48348"/>
        <dbReference type="Rhea" id="RHEA-COMP:12068"/>
        <dbReference type="Rhea" id="RHEA-COMP:12069"/>
        <dbReference type="ChEBI" id="CHEBI:65314"/>
        <dbReference type="ChEBI" id="CHEBI:65315"/>
    </reaction>
</comment>
<proteinExistence type="inferred from homology"/>